<evidence type="ECO:0000313" key="8">
    <source>
        <dbReference type="Proteomes" id="UP000469125"/>
    </source>
</evidence>
<protein>
    <submittedName>
        <fullName evidence="7">UDP-glucuronosyltransferase</fullName>
    </submittedName>
</protein>
<comment type="similarity">
    <text evidence="2">Belongs to the glycosyltransferase 28 family.</text>
</comment>
<dbReference type="AlphaFoldDB" id="A0A6N8FIM4"/>
<evidence type="ECO:0000256" key="2">
    <source>
        <dbReference type="ARBA" id="ARBA00006962"/>
    </source>
</evidence>
<dbReference type="SUPFAM" id="SSF53756">
    <property type="entry name" value="UDP-Glycosyltransferase/glycogen phosphorylase"/>
    <property type="match status" value="1"/>
</dbReference>
<dbReference type="InterPro" id="IPR009695">
    <property type="entry name" value="Diacylglyc_glucosyltr_N"/>
</dbReference>
<dbReference type="PANTHER" id="PTHR43025">
    <property type="entry name" value="MONOGALACTOSYLDIACYLGLYCEROL SYNTHASE"/>
    <property type="match status" value="1"/>
</dbReference>
<dbReference type="Proteomes" id="UP000469125">
    <property type="component" value="Unassembled WGS sequence"/>
</dbReference>
<comment type="caution">
    <text evidence="7">The sequence shown here is derived from an EMBL/GenBank/DDBJ whole genome shotgun (WGS) entry which is preliminary data.</text>
</comment>
<gene>
    <name evidence="7" type="ORF">GMD78_11970</name>
</gene>
<keyword evidence="3" id="KW-0328">Glycosyltransferase</keyword>
<accession>A0A6N8FIM4</accession>
<keyword evidence="8" id="KW-1185">Reference proteome</keyword>
<dbReference type="Pfam" id="PF04101">
    <property type="entry name" value="Glyco_tran_28_C"/>
    <property type="match status" value="1"/>
</dbReference>
<dbReference type="GO" id="GO:0009247">
    <property type="term" value="P:glycolipid biosynthetic process"/>
    <property type="evidence" value="ECO:0007669"/>
    <property type="project" value="InterPro"/>
</dbReference>
<dbReference type="Pfam" id="PF06925">
    <property type="entry name" value="MGDG_synth"/>
    <property type="match status" value="1"/>
</dbReference>
<evidence type="ECO:0000259" key="5">
    <source>
        <dbReference type="Pfam" id="PF04101"/>
    </source>
</evidence>
<feature type="domain" description="Diacylglycerol glucosyltransferase N-terminal" evidence="6">
    <location>
        <begin position="22"/>
        <end position="188"/>
    </location>
</feature>
<feature type="domain" description="Glycosyl transferase family 28 C-terminal" evidence="5">
    <location>
        <begin position="209"/>
        <end position="326"/>
    </location>
</feature>
<reference evidence="7 8" key="1">
    <citation type="submission" date="2019-11" db="EMBL/GenBank/DDBJ databases">
        <authorList>
            <person name="Li X."/>
        </authorList>
    </citation>
    <scope>NUCLEOTIDE SEQUENCE [LARGE SCALE GENOMIC DNA]</scope>
    <source>
        <strain evidence="7 8">L9</strain>
    </source>
</reference>
<evidence type="ECO:0000313" key="7">
    <source>
        <dbReference type="EMBL" id="MUK89091.1"/>
    </source>
</evidence>
<dbReference type="InterPro" id="IPR007235">
    <property type="entry name" value="Glyco_trans_28_C"/>
</dbReference>
<organism evidence="7 8">
    <name type="scientific">Ornithinibacillus caprae</name>
    <dbReference type="NCBI Taxonomy" id="2678566"/>
    <lineage>
        <taxon>Bacteria</taxon>
        <taxon>Bacillati</taxon>
        <taxon>Bacillota</taxon>
        <taxon>Bacilli</taxon>
        <taxon>Bacillales</taxon>
        <taxon>Bacillaceae</taxon>
        <taxon>Ornithinibacillus</taxon>
    </lineage>
</organism>
<dbReference type="InterPro" id="IPR050519">
    <property type="entry name" value="Glycosyltransf_28_UgtP"/>
</dbReference>
<sequence length="373" mass="43193">MEPSTTKKEALFLPFMQIPTGHHHVADAIMEDLKNYTGSIRCNKVDILSYSYGKIESVVSGTYLRWIQSLPSAYHWLYDRMAYKQAFKRNRQYVYEVLFMYFFKRLMKENEPNILFCTHALPSNIASVLKQKGNLHGVIVNVYTDYFVNKVWGMEGVDYHFVPSIEVKNFLLRLGVNEEQIYVTGIPVHPVFHQPNKLQRKKDTGMLKVLVTGGSLGVGGIEQLLEQASEKHDIHYYVLCGKNEILYRKLKSLRNDITPISYIENKEEINHLYDMVDAVITKPGGVTVSECLMKRKPIFICNALPGQEKINEVKLKELGVVIPIQRGNIEQQILNFFSGEKQFEEYMKKIDSYHHYLEEKSMDEILAEICSFD</sequence>
<dbReference type="Gene3D" id="3.40.50.2000">
    <property type="entry name" value="Glycogen Phosphorylase B"/>
    <property type="match status" value="1"/>
</dbReference>
<dbReference type="EMBL" id="WOCA01000009">
    <property type="protein sequence ID" value="MUK89091.1"/>
    <property type="molecule type" value="Genomic_DNA"/>
</dbReference>
<keyword evidence="4 7" id="KW-0808">Transferase</keyword>
<evidence type="ECO:0000256" key="1">
    <source>
        <dbReference type="ARBA" id="ARBA00004370"/>
    </source>
</evidence>
<name>A0A6N8FIM4_9BACI</name>
<proteinExistence type="inferred from homology"/>
<evidence type="ECO:0000256" key="3">
    <source>
        <dbReference type="ARBA" id="ARBA00022676"/>
    </source>
</evidence>
<dbReference type="PANTHER" id="PTHR43025:SF3">
    <property type="entry name" value="MONOGALACTOSYLDIACYLGLYCEROL SYNTHASE 1, CHLOROPLASTIC"/>
    <property type="match status" value="1"/>
</dbReference>
<dbReference type="GO" id="GO:0016020">
    <property type="term" value="C:membrane"/>
    <property type="evidence" value="ECO:0007669"/>
    <property type="project" value="UniProtKB-SubCell"/>
</dbReference>
<dbReference type="GO" id="GO:0016758">
    <property type="term" value="F:hexosyltransferase activity"/>
    <property type="evidence" value="ECO:0007669"/>
    <property type="project" value="InterPro"/>
</dbReference>
<dbReference type="RefSeq" id="WP_155669072.1">
    <property type="nucleotide sequence ID" value="NZ_WOCA01000009.1"/>
</dbReference>
<comment type="subcellular location">
    <subcellularLocation>
        <location evidence="1">Membrane</location>
    </subcellularLocation>
</comment>
<evidence type="ECO:0000259" key="6">
    <source>
        <dbReference type="Pfam" id="PF06925"/>
    </source>
</evidence>
<evidence type="ECO:0000256" key="4">
    <source>
        <dbReference type="ARBA" id="ARBA00022679"/>
    </source>
</evidence>